<dbReference type="InterPro" id="IPR036388">
    <property type="entry name" value="WH-like_DNA-bd_sf"/>
</dbReference>
<dbReference type="InterPro" id="IPR000792">
    <property type="entry name" value="Tscrpt_reg_LuxR_C"/>
</dbReference>
<evidence type="ECO:0000313" key="3">
    <source>
        <dbReference type="Proteomes" id="UP000464787"/>
    </source>
</evidence>
<dbReference type="GO" id="GO:0006355">
    <property type="term" value="P:regulation of DNA-templated transcription"/>
    <property type="evidence" value="ECO:0007669"/>
    <property type="project" value="InterPro"/>
</dbReference>
<evidence type="ECO:0000259" key="1">
    <source>
        <dbReference type="SMART" id="SM00421"/>
    </source>
</evidence>
<dbReference type="Gene3D" id="1.10.10.10">
    <property type="entry name" value="Winged helix-like DNA-binding domain superfamily/Winged helix DNA-binding domain"/>
    <property type="match status" value="1"/>
</dbReference>
<dbReference type="InterPro" id="IPR016032">
    <property type="entry name" value="Sig_transdc_resp-reg_C-effctor"/>
</dbReference>
<proteinExistence type="predicted"/>
<reference evidence="2 3" key="1">
    <citation type="submission" date="2020-01" db="EMBL/GenBank/DDBJ databases">
        <title>Genome sequencing of strain KACC 21265.</title>
        <authorList>
            <person name="Heo J."/>
            <person name="Kim S.-J."/>
            <person name="Kim J.-S."/>
            <person name="Hong S.-B."/>
            <person name="Kwon S.-W."/>
        </authorList>
    </citation>
    <scope>NUCLEOTIDE SEQUENCE [LARGE SCALE GENOMIC DNA]</scope>
    <source>
        <strain evidence="2 3">KACC 21265</strain>
    </source>
</reference>
<feature type="domain" description="HTH luxR-type" evidence="1">
    <location>
        <begin position="299"/>
        <end position="357"/>
    </location>
</feature>
<keyword evidence="3" id="KW-1185">Reference proteome</keyword>
<accession>A0A857JC62</accession>
<gene>
    <name evidence="2" type="ORF">GT347_26670</name>
</gene>
<dbReference type="KEGG" id="xyk:GT347_26670"/>
<dbReference type="RefSeq" id="WP_160555066.1">
    <property type="nucleotide sequence ID" value="NZ_CP047650.1"/>
</dbReference>
<sequence>MPPESILLDQIYAAALGDADWSTVLAGLRERTGSRFAVLMSLDAATLATSVHAVATDDQANLHSMVGAYTGEFHRSDPTPALVAQWGRGRWFLDHEVLTRRTPRHSAYYEDFLKPHGSDNWAGLFLERCAAQNTFLSFVGCEDRPLDPAAQRGIDVLSGHMARALALGRRLGALQLQSALSTRLLDALDGALFLLDESGRLLLDNAAGRAMAAQLGPALCFAGGMLRIATPGWNRAAWDAARASGVLRLPRRDGRPLHLFLTPVPAHAQLAQPWQRPLVLLSAASETAPELRLQRLRAIHGLTEAEAQLALQLHVDGLGPEECALLRGVSLNTVRTQIKSIHLKLGVKRLSAAARHILSL</sequence>
<dbReference type="SMART" id="SM00421">
    <property type="entry name" value="HTH_LUXR"/>
    <property type="match status" value="1"/>
</dbReference>
<protein>
    <submittedName>
        <fullName evidence="2">Helix-turn-helix transcriptional regulator</fullName>
    </submittedName>
</protein>
<name>A0A857JC62_9BURK</name>
<evidence type="ECO:0000313" key="2">
    <source>
        <dbReference type="EMBL" id="QHJ01258.1"/>
    </source>
</evidence>
<dbReference type="AlphaFoldDB" id="A0A857JC62"/>
<dbReference type="Proteomes" id="UP000464787">
    <property type="component" value="Chromosome"/>
</dbReference>
<dbReference type="EMBL" id="CP047650">
    <property type="protein sequence ID" value="QHJ01258.1"/>
    <property type="molecule type" value="Genomic_DNA"/>
</dbReference>
<dbReference type="GO" id="GO:0003677">
    <property type="term" value="F:DNA binding"/>
    <property type="evidence" value="ECO:0007669"/>
    <property type="project" value="InterPro"/>
</dbReference>
<organism evidence="2 3">
    <name type="scientific">Xylophilus rhododendri</name>
    <dbReference type="NCBI Taxonomy" id="2697032"/>
    <lineage>
        <taxon>Bacteria</taxon>
        <taxon>Pseudomonadati</taxon>
        <taxon>Pseudomonadota</taxon>
        <taxon>Betaproteobacteria</taxon>
        <taxon>Burkholderiales</taxon>
        <taxon>Xylophilus</taxon>
    </lineage>
</organism>
<dbReference type="SUPFAM" id="SSF46894">
    <property type="entry name" value="C-terminal effector domain of the bipartite response regulators"/>
    <property type="match status" value="1"/>
</dbReference>